<proteinExistence type="predicted"/>
<dbReference type="InterPro" id="IPR000944">
    <property type="entry name" value="Tscrpt_reg_Rrf2"/>
</dbReference>
<dbReference type="Proteomes" id="UP000824090">
    <property type="component" value="Unassembled WGS sequence"/>
</dbReference>
<dbReference type="SUPFAM" id="SSF46785">
    <property type="entry name" value="Winged helix' DNA-binding domain"/>
    <property type="match status" value="1"/>
</dbReference>
<dbReference type="Pfam" id="PF02082">
    <property type="entry name" value="Rrf2"/>
    <property type="match status" value="1"/>
</dbReference>
<dbReference type="PANTHER" id="PTHR33221">
    <property type="entry name" value="WINGED HELIX-TURN-HELIX TRANSCRIPTIONAL REGULATOR, RRF2 FAMILY"/>
    <property type="match status" value="1"/>
</dbReference>
<reference evidence="1" key="2">
    <citation type="journal article" date="2021" name="PeerJ">
        <title>Extensive microbial diversity within the chicken gut microbiome revealed by metagenomics and culture.</title>
        <authorList>
            <person name="Gilroy R."/>
            <person name="Ravi A."/>
            <person name="Getino M."/>
            <person name="Pursley I."/>
            <person name="Horton D.L."/>
            <person name="Alikhan N.F."/>
            <person name="Baker D."/>
            <person name="Gharbi K."/>
            <person name="Hall N."/>
            <person name="Watson M."/>
            <person name="Adriaenssens E.M."/>
            <person name="Foster-Nyarko E."/>
            <person name="Jarju S."/>
            <person name="Secka A."/>
            <person name="Antonio M."/>
            <person name="Oren A."/>
            <person name="Chaudhuri R.R."/>
            <person name="La Ragione R."/>
            <person name="Hildebrand F."/>
            <person name="Pallen M.J."/>
        </authorList>
    </citation>
    <scope>NUCLEOTIDE SEQUENCE</scope>
    <source>
        <strain evidence="1">ChiHcec3-6078</strain>
    </source>
</reference>
<dbReference type="InterPro" id="IPR036388">
    <property type="entry name" value="WH-like_DNA-bd_sf"/>
</dbReference>
<dbReference type="GO" id="GO:0005829">
    <property type="term" value="C:cytosol"/>
    <property type="evidence" value="ECO:0007669"/>
    <property type="project" value="TreeGrafter"/>
</dbReference>
<dbReference type="PANTHER" id="PTHR33221:SF15">
    <property type="entry name" value="HTH-TYPE TRANSCRIPTIONAL REGULATOR YWGB-RELATED"/>
    <property type="match status" value="1"/>
</dbReference>
<protein>
    <submittedName>
        <fullName evidence="1">Rrf2 family transcriptional regulator</fullName>
    </submittedName>
</protein>
<name>A0A9D1I0G0_9FIRM</name>
<dbReference type="AlphaFoldDB" id="A0A9D1I0G0"/>
<accession>A0A9D1I0G0</accession>
<dbReference type="InterPro" id="IPR036390">
    <property type="entry name" value="WH_DNA-bd_sf"/>
</dbReference>
<dbReference type="EMBL" id="DVMP01000095">
    <property type="protein sequence ID" value="HIU25901.1"/>
    <property type="molecule type" value="Genomic_DNA"/>
</dbReference>
<dbReference type="PROSITE" id="PS51197">
    <property type="entry name" value="HTH_RRF2_2"/>
    <property type="match status" value="1"/>
</dbReference>
<evidence type="ECO:0000313" key="2">
    <source>
        <dbReference type="Proteomes" id="UP000824090"/>
    </source>
</evidence>
<dbReference type="Gene3D" id="1.10.10.10">
    <property type="entry name" value="Winged helix-like DNA-binding domain superfamily/Winged helix DNA-binding domain"/>
    <property type="match status" value="1"/>
</dbReference>
<gene>
    <name evidence="1" type="ORF">IAC50_05340</name>
</gene>
<sequence>MLITRRSDYAMRICRVLRDGKVHNVREICDKEEIPRAFAYKILRELEMADLVKSERGNQGGYYLNKPLEDLTIYDVVSITEGDLSIIHCMKEECNRNPESMPCKVHKEIERIQNLLEKELKKKTIADIMDE</sequence>
<comment type="caution">
    <text evidence="1">The sequence shown here is derived from an EMBL/GenBank/DDBJ whole genome shotgun (WGS) entry which is preliminary data.</text>
</comment>
<organism evidence="1 2">
    <name type="scientific">Candidatus Allocopromorpha excrementigallinarum</name>
    <dbReference type="NCBI Taxonomy" id="2840742"/>
    <lineage>
        <taxon>Bacteria</taxon>
        <taxon>Bacillati</taxon>
        <taxon>Bacillota</taxon>
        <taxon>Clostridia</taxon>
        <taxon>Eubacteriales</taxon>
        <taxon>Eubacteriaceae</taxon>
        <taxon>Eubacteriaceae incertae sedis</taxon>
        <taxon>Candidatus Allocopromorpha</taxon>
    </lineage>
</organism>
<reference evidence="1" key="1">
    <citation type="submission" date="2020-10" db="EMBL/GenBank/DDBJ databases">
        <authorList>
            <person name="Gilroy R."/>
        </authorList>
    </citation>
    <scope>NUCLEOTIDE SEQUENCE</scope>
    <source>
        <strain evidence="1">ChiHcec3-6078</strain>
    </source>
</reference>
<evidence type="ECO:0000313" key="1">
    <source>
        <dbReference type="EMBL" id="HIU25901.1"/>
    </source>
</evidence>
<dbReference type="NCBIfam" id="TIGR00738">
    <property type="entry name" value="rrf2_super"/>
    <property type="match status" value="1"/>
</dbReference>
<dbReference type="GO" id="GO:0003700">
    <property type="term" value="F:DNA-binding transcription factor activity"/>
    <property type="evidence" value="ECO:0007669"/>
    <property type="project" value="TreeGrafter"/>
</dbReference>